<dbReference type="Pfam" id="PF25390">
    <property type="entry name" value="WD40_RLD"/>
    <property type="match status" value="1"/>
</dbReference>
<sequence>MVSQRKGVKNNIQKMSKSSKASVKGKQKNVPDKNSSNSRKRVLDSSSKEEVNKKPRLEAFDKFENRPCGVVMTLGQGDTGQLGLGEDIMSRKKPAIVKDLSTQKMTLVAAGAMHTVCLSSQSKLYSFGCNDEFALGRITDEEDNSEYNPGQIEGPLAGKVIVQVTAGDSHTTSLTSSGEAFIWGTFRDSHGRIGLLKEGDACSCPTYLDMLKEPIINISSGTDHIALVSISGKVYTMGCSEQGQLGRVARYFANRREQRRKMNVEGQLLVPQKVTIPRSKNATMKPVIVKVFCGSYTTWALSAEGEVFGWGLNNFNQLGFPDNEDRFRPQSVPSLTALGVKFIAGGQHHTLILDKKGQVFVLGRGEYGRLGLGEDTKQANEPMQIPSLKNIDSITAGVANSFAVDKDGNGYGWGFGENLQLTTGNEDDEWTPVPLVGKNLEERRVVEVSAGGQHTALLVADQEDSDKDGGRT</sequence>
<dbReference type="Proteomes" id="UP001642483">
    <property type="component" value="Unassembled WGS sequence"/>
</dbReference>
<feature type="compositionally biased region" description="Polar residues" evidence="4">
    <location>
        <begin position="10"/>
        <end position="21"/>
    </location>
</feature>
<feature type="domain" description="RCC1-like" evidence="5">
    <location>
        <begin position="71"/>
        <end position="456"/>
    </location>
</feature>
<evidence type="ECO:0000313" key="6">
    <source>
        <dbReference type="EMBL" id="CAK8691287.1"/>
    </source>
</evidence>
<dbReference type="PROSITE" id="PS50012">
    <property type="entry name" value="RCC1_3"/>
    <property type="match status" value="7"/>
</dbReference>
<dbReference type="Gene3D" id="2.130.10.30">
    <property type="entry name" value="Regulator of chromosome condensation 1/beta-lactamase-inhibitor protein II"/>
    <property type="match status" value="1"/>
</dbReference>
<comment type="caution">
    <text evidence="6">The sequence shown here is derived from an EMBL/GenBank/DDBJ whole genome shotgun (WGS) entry which is preliminary data.</text>
</comment>
<dbReference type="PRINTS" id="PR00633">
    <property type="entry name" value="RCCNDNSATION"/>
</dbReference>
<dbReference type="PROSITE" id="PS00625">
    <property type="entry name" value="RCC1_1"/>
    <property type="match status" value="1"/>
</dbReference>
<evidence type="ECO:0000256" key="3">
    <source>
        <dbReference type="PROSITE-ProRule" id="PRU00235"/>
    </source>
</evidence>
<gene>
    <name evidence="6" type="ORF">CVLEPA_LOCUS23861</name>
</gene>
<feature type="region of interest" description="Disordered" evidence="4">
    <location>
        <begin position="1"/>
        <end position="53"/>
    </location>
</feature>
<dbReference type="EMBL" id="CAWYQH010000119">
    <property type="protein sequence ID" value="CAK8691287.1"/>
    <property type="molecule type" value="Genomic_DNA"/>
</dbReference>
<feature type="repeat" description="RCC1" evidence="3">
    <location>
        <begin position="232"/>
        <end position="304"/>
    </location>
</feature>
<feature type="repeat" description="RCC1" evidence="3">
    <location>
        <begin position="305"/>
        <end position="356"/>
    </location>
</feature>
<dbReference type="SUPFAM" id="SSF50985">
    <property type="entry name" value="RCC1/BLIP-II"/>
    <property type="match status" value="1"/>
</dbReference>
<evidence type="ECO:0000256" key="1">
    <source>
        <dbReference type="ARBA" id="ARBA00022658"/>
    </source>
</evidence>
<evidence type="ECO:0000259" key="5">
    <source>
        <dbReference type="Pfam" id="PF25390"/>
    </source>
</evidence>
<evidence type="ECO:0000256" key="4">
    <source>
        <dbReference type="SAM" id="MobiDB-lite"/>
    </source>
</evidence>
<keyword evidence="1" id="KW-0344">Guanine-nucleotide releasing factor</keyword>
<feature type="repeat" description="RCC1" evidence="3">
    <location>
        <begin position="69"/>
        <end position="121"/>
    </location>
</feature>
<feature type="repeat" description="RCC1" evidence="3">
    <location>
        <begin position="357"/>
        <end position="407"/>
    </location>
</feature>
<dbReference type="InterPro" id="IPR009091">
    <property type="entry name" value="RCC1/BLIP-II"/>
</dbReference>
<reference evidence="6 7" key="1">
    <citation type="submission" date="2024-02" db="EMBL/GenBank/DDBJ databases">
        <authorList>
            <person name="Daric V."/>
            <person name="Darras S."/>
        </authorList>
    </citation>
    <scope>NUCLEOTIDE SEQUENCE [LARGE SCALE GENOMIC DNA]</scope>
</reference>
<dbReference type="PANTHER" id="PTHR45982">
    <property type="entry name" value="REGULATOR OF CHROMOSOME CONDENSATION"/>
    <property type="match status" value="1"/>
</dbReference>
<evidence type="ECO:0000313" key="7">
    <source>
        <dbReference type="Proteomes" id="UP001642483"/>
    </source>
</evidence>
<keyword evidence="2" id="KW-0677">Repeat</keyword>
<proteinExistence type="predicted"/>
<feature type="repeat" description="RCC1" evidence="3">
    <location>
        <begin position="122"/>
        <end position="177"/>
    </location>
</feature>
<protein>
    <recommendedName>
        <fullName evidence="5">RCC1-like domain-containing protein</fullName>
    </recommendedName>
</protein>
<dbReference type="InterPro" id="IPR058923">
    <property type="entry name" value="RCC1-like_dom"/>
</dbReference>
<dbReference type="PANTHER" id="PTHR45982:SF1">
    <property type="entry name" value="REGULATOR OF CHROMOSOME CONDENSATION"/>
    <property type="match status" value="1"/>
</dbReference>
<feature type="repeat" description="RCC1" evidence="3">
    <location>
        <begin position="178"/>
        <end position="231"/>
    </location>
</feature>
<dbReference type="InterPro" id="IPR000408">
    <property type="entry name" value="Reg_chr_condens"/>
</dbReference>
<accession>A0ABP0GIE8</accession>
<feature type="compositionally biased region" description="Basic and acidic residues" evidence="4">
    <location>
        <begin position="41"/>
        <end position="53"/>
    </location>
</feature>
<name>A0ABP0GIE8_CLALP</name>
<keyword evidence="7" id="KW-1185">Reference proteome</keyword>
<organism evidence="6 7">
    <name type="scientific">Clavelina lepadiformis</name>
    <name type="common">Light-bulb sea squirt</name>
    <name type="synonym">Ascidia lepadiformis</name>
    <dbReference type="NCBI Taxonomy" id="159417"/>
    <lineage>
        <taxon>Eukaryota</taxon>
        <taxon>Metazoa</taxon>
        <taxon>Chordata</taxon>
        <taxon>Tunicata</taxon>
        <taxon>Ascidiacea</taxon>
        <taxon>Aplousobranchia</taxon>
        <taxon>Clavelinidae</taxon>
        <taxon>Clavelina</taxon>
    </lineage>
</organism>
<dbReference type="PROSITE" id="PS00626">
    <property type="entry name" value="RCC1_2"/>
    <property type="match status" value="2"/>
</dbReference>
<evidence type="ECO:0000256" key="2">
    <source>
        <dbReference type="ARBA" id="ARBA00022737"/>
    </source>
</evidence>
<feature type="repeat" description="RCC1" evidence="3">
    <location>
        <begin position="408"/>
        <end position="461"/>
    </location>
</feature>
<dbReference type="InterPro" id="IPR051553">
    <property type="entry name" value="Ran_GTPase-activating"/>
</dbReference>